<dbReference type="InterPro" id="IPR013096">
    <property type="entry name" value="Cupin_2"/>
</dbReference>
<dbReference type="Pfam" id="PF07883">
    <property type="entry name" value="Cupin_2"/>
    <property type="match status" value="1"/>
</dbReference>
<proteinExistence type="predicted"/>
<dbReference type="EMBL" id="MSIF01000004">
    <property type="protein sequence ID" value="OLF11741.1"/>
    <property type="molecule type" value="Genomic_DNA"/>
</dbReference>
<feature type="domain" description="Cupin type-2" evidence="1">
    <location>
        <begin position="24"/>
        <end position="87"/>
    </location>
</feature>
<reference evidence="2 3" key="1">
    <citation type="submission" date="2016-12" db="EMBL/GenBank/DDBJ databases">
        <title>The draft genome sequence of Actinophytocola xinjiangensis.</title>
        <authorList>
            <person name="Wang W."/>
            <person name="Yuan L."/>
        </authorList>
    </citation>
    <scope>NUCLEOTIDE SEQUENCE [LARGE SCALE GENOMIC DNA]</scope>
    <source>
        <strain evidence="2 3">CGMCC 4.4663</strain>
    </source>
</reference>
<comment type="caution">
    <text evidence="2">The sequence shown here is derived from an EMBL/GenBank/DDBJ whole genome shotgun (WGS) entry which is preliminary data.</text>
</comment>
<dbReference type="InterPro" id="IPR011051">
    <property type="entry name" value="RmlC_Cupin_sf"/>
</dbReference>
<evidence type="ECO:0000259" key="1">
    <source>
        <dbReference type="Pfam" id="PF07883"/>
    </source>
</evidence>
<name>A0A7Z0WQH7_9PSEU</name>
<dbReference type="SUPFAM" id="SSF51182">
    <property type="entry name" value="RmlC-like cupins"/>
    <property type="match status" value="1"/>
</dbReference>
<dbReference type="OrthoDB" id="623300at2"/>
<protein>
    <submittedName>
        <fullName evidence="2">Cupin</fullName>
    </submittedName>
</protein>
<accession>A0A7Z0WQH7</accession>
<keyword evidence="3" id="KW-1185">Reference proteome</keyword>
<sequence>MSDPLPGGVGVSRLCVYDTVTPDGRPGGTPHLHLCCTEAYVVTGGEGAVQTLSGAGFAEHALSPGTVLWFTPGTVHRLINLGGLDIVVVMGNSGLPEAGDAVFTFPPEVLADPDRYAKAAGLPNGGAPGTDVTHAFTRRDLAIEGFLQLREEVERDGPAAMARLHEAAVALKRPHLDTWRTRWENGAFRAAQLTGVQLDALARGDGGHLRSARVHALPEPSERGRLGMCGLLDTYLPPTGEK</sequence>
<dbReference type="Gene3D" id="2.60.120.10">
    <property type="entry name" value="Jelly Rolls"/>
    <property type="match status" value="1"/>
</dbReference>
<dbReference type="Proteomes" id="UP000185696">
    <property type="component" value="Unassembled WGS sequence"/>
</dbReference>
<evidence type="ECO:0000313" key="2">
    <source>
        <dbReference type="EMBL" id="OLF11741.1"/>
    </source>
</evidence>
<dbReference type="RefSeq" id="WP_075132975.1">
    <property type="nucleotide sequence ID" value="NZ_MSIF01000004.1"/>
</dbReference>
<evidence type="ECO:0000313" key="3">
    <source>
        <dbReference type="Proteomes" id="UP000185696"/>
    </source>
</evidence>
<organism evidence="2 3">
    <name type="scientific">Actinophytocola xinjiangensis</name>
    <dbReference type="NCBI Taxonomy" id="485602"/>
    <lineage>
        <taxon>Bacteria</taxon>
        <taxon>Bacillati</taxon>
        <taxon>Actinomycetota</taxon>
        <taxon>Actinomycetes</taxon>
        <taxon>Pseudonocardiales</taxon>
        <taxon>Pseudonocardiaceae</taxon>
    </lineage>
</organism>
<dbReference type="AlphaFoldDB" id="A0A7Z0WQH7"/>
<gene>
    <name evidence="2" type="ORF">BLA60_10910</name>
</gene>
<dbReference type="InterPro" id="IPR014710">
    <property type="entry name" value="RmlC-like_jellyroll"/>
</dbReference>